<dbReference type="EMBL" id="BQXS01005129">
    <property type="protein sequence ID" value="GKT37744.1"/>
    <property type="molecule type" value="Genomic_DNA"/>
</dbReference>
<comment type="caution">
    <text evidence="1">The sequence shown here is derived from an EMBL/GenBank/DDBJ whole genome shotgun (WGS) entry which is preliminary data.</text>
</comment>
<sequence length="15" mass="1522">MGAAELEAAVCLWAS</sequence>
<feature type="non-terminal residue" evidence="1">
    <location>
        <position position="15"/>
    </location>
</feature>
<protein>
    <submittedName>
        <fullName evidence="1">Uncharacterized protein</fullName>
    </submittedName>
</protein>
<organism evidence="1 2">
    <name type="scientific">Aduncisulcus paluster</name>
    <dbReference type="NCBI Taxonomy" id="2918883"/>
    <lineage>
        <taxon>Eukaryota</taxon>
        <taxon>Metamonada</taxon>
        <taxon>Carpediemonas-like organisms</taxon>
        <taxon>Aduncisulcus</taxon>
    </lineage>
</organism>
<reference evidence="1" key="1">
    <citation type="submission" date="2022-03" db="EMBL/GenBank/DDBJ databases">
        <title>Draft genome sequence of Aduncisulcus paluster, a free-living microaerophilic Fornicata.</title>
        <authorList>
            <person name="Yuyama I."/>
            <person name="Kume K."/>
            <person name="Tamura T."/>
            <person name="Inagaki Y."/>
            <person name="Hashimoto T."/>
        </authorList>
    </citation>
    <scope>NUCLEOTIDE SEQUENCE</scope>
    <source>
        <strain evidence="1">NY0171</strain>
    </source>
</reference>
<evidence type="ECO:0000313" key="1">
    <source>
        <dbReference type="EMBL" id="GKT37744.1"/>
    </source>
</evidence>
<accession>A0ABQ5KZ83</accession>
<evidence type="ECO:0000313" key="2">
    <source>
        <dbReference type="Proteomes" id="UP001057375"/>
    </source>
</evidence>
<name>A0ABQ5KZ83_9EUKA</name>
<dbReference type="Proteomes" id="UP001057375">
    <property type="component" value="Unassembled WGS sequence"/>
</dbReference>
<gene>
    <name evidence="1" type="ORF">ADUPG1_003682</name>
</gene>
<keyword evidence="2" id="KW-1185">Reference proteome</keyword>
<proteinExistence type="predicted"/>